<dbReference type="SMART" id="SM00239">
    <property type="entry name" value="C2"/>
    <property type="match status" value="1"/>
</dbReference>
<dbReference type="GO" id="GO:0006952">
    <property type="term" value="P:defense response"/>
    <property type="evidence" value="ECO:0007669"/>
    <property type="project" value="InterPro"/>
</dbReference>
<proteinExistence type="predicted"/>
<evidence type="ECO:0000259" key="1">
    <source>
        <dbReference type="PROSITE" id="PS50004"/>
    </source>
</evidence>
<dbReference type="InterPro" id="IPR044750">
    <property type="entry name" value="C2_SRC2/BAP"/>
</dbReference>
<dbReference type="PANTHER" id="PTHR32246:SF17">
    <property type="entry name" value="BON1-ASSOCIATED PROTEIN 2"/>
    <property type="match status" value="1"/>
</dbReference>
<dbReference type="PROSITE" id="PS50004">
    <property type="entry name" value="C2"/>
    <property type="match status" value="1"/>
</dbReference>
<protein>
    <recommendedName>
        <fullName evidence="1">C2 domain-containing protein</fullName>
    </recommendedName>
</protein>
<sequence length="177" mass="19399">MFSMASSTLEITVISGEDIRNNRKPVKKNAFAVIRTDSQPLCRTEMDKDGGSYPYWNEKHNVEIPQHARFITVEVQCKTSVGDKTLGMARIPVSDFVGGFVPQSYLHFLSYRLRNSNGERNGIINVSVKAKVPEYAASSCSSTATTIGVPFGKTPCYGGVVPGVPIGVPIMKQYYQG</sequence>
<evidence type="ECO:0000313" key="2">
    <source>
        <dbReference type="EMBL" id="KAG6666777.1"/>
    </source>
</evidence>
<dbReference type="CDD" id="cd04051">
    <property type="entry name" value="C2_SRC2_like"/>
    <property type="match status" value="1"/>
</dbReference>
<dbReference type="Pfam" id="PF00168">
    <property type="entry name" value="C2"/>
    <property type="match status" value="1"/>
</dbReference>
<dbReference type="PANTHER" id="PTHR32246">
    <property type="entry name" value="INGRESSION PROTEIN FIC1"/>
    <property type="match status" value="1"/>
</dbReference>
<organism evidence="2 4">
    <name type="scientific">Carya illinoinensis</name>
    <name type="common">Pecan</name>
    <dbReference type="NCBI Taxonomy" id="32201"/>
    <lineage>
        <taxon>Eukaryota</taxon>
        <taxon>Viridiplantae</taxon>
        <taxon>Streptophyta</taxon>
        <taxon>Embryophyta</taxon>
        <taxon>Tracheophyta</taxon>
        <taxon>Spermatophyta</taxon>
        <taxon>Magnoliopsida</taxon>
        <taxon>eudicotyledons</taxon>
        <taxon>Gunneridae</taxon>
        <taxon>Pentapetalae</taxon>
        <taxon>rosids</taxon>
        <taxon>fabids</taxon>
        <taxon>Fagales</taxon>
        <taxon>Juglandaceae</taxon>
        <taxon>Carya</taxon>
    </lineage>
</organism>
<keyword evidence="4" id="KW-1185">Reference proteome</keyword>
<evidence type="ECO:0000313" key="4">
    <source>
        <dbReference type="Proteomes" id="UP000811609"/>
    </source>
</evidence>
<feature type="domain" description="C2" evidence="1">
    <location>
        <begin position="1"/>
        <end position="107"/>
    </location>
</feature>
<dbReference type="InterPro" id="IPR000008">
    <property type="entry name" value="C2_dom"/>
</dbReference>
<dbReference type="AlphaFoldDB" id="A0A8T1RI87"/>
<gene>
    <name evidence="2" type="ORF">CIPAW_01G055600</name>
    <name evidence="3" type="ORF">I3842_01G053000</name>
</gene>
<comment type="caution">
    <text evidence="2">The sequence shown here is derived from an EMBL/GenBank/DDBJ whole genome shotgun (WGS) entry which is preliminary data.</text>
</comment>
<reference evidence="2" key="1">
    <citation type="submission" date="2020-12" db="EMBL/GenBank/DDBJ databases">
        <title>WGS assembly of Carya illinoinensis cv. Pawnee.</title>
        <authorList>
            <person name="Platts A."/>
            <person name="Shu S."/>
            <person name="Wright S."/>
            <person name="Barry K."/>
            <person name="Edger P."/>
            <person name="Pires J.C."/>
            <person name="Schmutz J."/>
        </authorList>
    </citation>
    <scope>NUCLEOTIDE SEQUENCE</scope>
    <source>
        <tissue evidence="2">Leaf</tissue>
    </source>
</reference>
<dbReference type="EMBL" id="CM031825">
    <property type="protein sequence ID" value="KAG6729876.1"/>
    <property type="molecule type" value="Genomic_DNA"/>
</dbReference>
<name>A0A8T1RI87_CARIL</name>
<dbReference type="EMBL" id="CM031809">
    <property type="protein sequence ID" value="KAG6666777.1"/>
    <property type="molecule type" value="Genomic_DNA"/>
</dbReference>
<evidence type="ECO:0000313" key="3">
    <source>
        <dbReference type="EMBL" id="KAG6729876.1"/>
    </source>
</evidence>
<accession>A0A8T1RI87</accession>
<dbReference type="Proteomes" id="UP000811609">
    <property type="component" value="Chromosome 1"/>
</dbReference>
<reference evidence="3" key="2">
    <citation type="submission" date="2021-01" db="EMBL/GenBank/DDBJ databases">
        <authorList>
            <person name="Lovell J.T."/>
            <person name="Bentley N."/>
            <person name="Bhattarai G."/>
            <person name="Jenkins J.W."/>
            <person name="Sreedasyam A."/>
            <person name="Alarcon Y."/>
            <person name="Bock C."/>
            <person name="Boston L."/>
            <person name="Carlson J."/>
            <person name="Cervantes K."/>
            <person name="Clermont K."/>
            <person name="Krom N."/>
            <person name="Kubenka K."/>
            <person name="Mamidi S."/>
            <person name="Mattison C."/>
            <person name="Monteros M."/>
            <person name="Pisani C."/>
            <person name="Plott C."/>
            <person name="Rajasekar S."/>
            <person name="Rhein H.S."/>
            <person name="Rohla C."/>
            <person name="Song M."/>
            <person name="Hilaire R.S."/>
            <person name="Shu S."/>
            <person name="Wells L."/>
            <person name="Wang X."/>
            <person name="Webber J."/>
            <person name="Heerema R.J."/>
            <person name="Klein P."/>
            <person name="Conner P."/>
            <person name="Grauke L."/>
            <person name="Grimwood J."/>
            <person name="Schmutz J."/>
            <person name="Randall J.J."/>
        </authorList>
    </citation>
    <scope>NUCLEOTIDE SEQUENCE</scope>
    <source>
        <tissue evidence="3">Leaf</tissue>
    </source>
</reference>
<dbReference type="Proteomes" id="UP000811246">
    <property type="component" value="Chromosome 1"/>
</dbReference>